<keyword evidence="3" id="KW-1185">Reference proteome</keyword>
<evidence type="ECO:0000256" key="1">
    <source>
        <dbReference type="SAM" id="MobiDB-lite"/>
    </source>
</evidence>
<dbReference type="AlphaFoldDB" id="A0A1Y1IHU3"/>
<evidence type="ECO:0008006" key="4">
    <source>
        <dbReference type="Google" id="ProtNLM"/>
    </source>
</evidence>
<feature type="region of interest" description="Disordered" evidence="1">
    <location>
        <begin position="924"/>
        <end position="945"/>
    </location>
</feature>
<evidence type="ECO:0000313" key="3">
    <source>
        <dbReference type="Proteomes" id="UP000054558"/>
    </source>
</evidence>
<name>A0A1Y1IHU3_KLENI</name>
<protein>
    <recommendedName>
        <fullName evidence="4">HMG domain-containing protein</fullName>
    </recommendedName>
</protein>
<accession>A0A1Y1IHU3</accession>
<organism evidence="2 3">
    <name type="scientific">Klebsormidium nitens</name>
    <name type="common">Green alga</name>
    <name type="synonym">Ulothrix nitens</name>
    <dbReference type="NCBI Taxonomy" id="105231"/>
    <lineage>
        <taxon>Eukaryota</taxon>
        <taxon>Viridiplantae</taxon>
        <taxon>Streptophyta</taxon>
        <taxon>Klebsormidiophyceae</taxon>
        <taxon>Klebsormidiales</taxon>
        <taxon>Klebsormidiaceae</taxon>
        <taxon>Klebsormidium</taxon>
    </lineage>
</organism>
<reference evidence="2 3" key="1">
    <citation type="journal article" date="2014" name="Nat. Commun.">
        <title>Klebsormidium flaccidum genome reveals primary factors for plant terrestrial adaptation.</title>
        <authorList>
            <person name="Hori K."/>
            <person name="Maruyama F."/>
            <person name="Fujisawa T."/>
            <person name="Togashi T."/>
            <person name="Yamamoto N."/>
            <person name="Seo M."/>
            <person name="Sato S."/>
            <person name="Yamada T."/>
            <person name="Mori H."/>
            <person name="Tajima N."/>
            <person name="Moriyama T."/>
            <person name="Ikeuchi M."/>
            <person name="Watanabe M."/>
            <person name="Wada H."/>
            <person name="Kobayashi K."/>
            <person name="Saito M."/>
            <person name="Masuda T."/>
            <person name="Sasaki-Sekimoto Y."/>
            <person name="Mashiguchi K."/>
            <person name="Awai K."/>
            <person name="Shimojima M."/>
            <person name="Masuda S."/>
            <person name="Iwai M."/>
            <person name="Nobusawa T."/>
            <person name="Narise T."/>
            <person name="Kondo S."/>
            <person name="Saito H."/>
            <person name="Sato R."/>
            <person name="Murakawa M."/>
            <person name="Ihara Y."/>
            <person name="Oshima-Yamada Y."/>
            <person name="Ohtaka K."/>
            <person name="Satoh M."/>
            <person name="Sonobe K."/>
            <person name="Ishii M."/>
            <person name="Ohtani R."/>
            <person name="Kanamori-Sato M."/>
            <person name="Honoki R."/>
            <person name="Miyazaki D."/>
            <person name="Mochizuki H."/>
            <person name="Umetsu J."/>
            <person name="Higashi K."/>
            <person name="Shibata D."/>
            <person name="Kamiya Y."/>
            <person name="Sato N."/>
            <person name="Nakamura Y."/>
            <person name="Tabata S."/>
            <person name="Ida S."/>
            <person name="Kurokawa K."/>
            <person name="Ohta H."/>
        </authorList>
    </citation>
    <scope>NUCLEOTIDE SEQUENCE [LARGE SCALE GENOMIC DNA]</scope>
    <source>
        <strain evidence="2 3">NIES-2285</strain>
    </source>
</reference>
<dbReference type="OrthoDB" id="5598737at2759"/>
<feature type="compositionally biased region" description="Acidic residues" evidence="1">
    <location>
        <begin position="446"/>
        <end position="462"/>
    </location>
</feature>
<gene>
    <name evidence="2" type="ORF">KFL_006400060</name>
</gene>
<proteinExistence type="predicted"/>
<dbReference type="EMBL" id="DF237589">
    <property type="protein sequence ID" value="GAQ90450.1"/>
    <property type="molecule type" value="Genomic_DNA"/>
</dbReference>
<feature type="region of interest" description="Disordered" evidence="1">
    <location>
        <begin position="439"/>
        <end position="462"/>
    </location>
</feature>
<dbReference type="PANTHER" id="PTHR35135">
    <property type="entry name" value="OS05G0517800 PROTEIN"/>
    <property type="match status" value="1"/>
</dbReference>
<evidence type="ECO:0000313" key="2">
    <source>
        <dbReference type="EMBL" id="GAQ90450.1"/>
    </source>
</evidence>
<sequence length="1127" mass="123083">MDPATVSRDVKEPSNVVLLASTNPAANAQLHEALALGQAVRSYAAVYFQGSAPLFRDVRSVPAAVPPLPNAGGVRGGRPSYAAKQGGTDFMFDYGFAFSLQPAGAFARGGFGSTCIGRTCSGKGAVYTRGSEPFVWERKRNRGGALICRGGGGHLLCLRCVEAEYEAGRPFVSSASGCPVPQQELFTKYETFHGTKELREVQSGEEASEGGHQFFVQRRDLAACPFCRESRTAAPLKRGVKRALDEGPSPRELGSVALLSELTRSKIPPIAVAPGLFLVSLLDASSGRLLDISATDRGLSNVPRLVKVDHTVSFQCLCGQKACRDHEMGFLEGTRSMGGWWQGGEAIFTAFDGSRPFVREVTSGVSWVLPIDQSGLVGAVLRGFTDTTEMSFYFDDVYFDELDVSVISEKQALNMLYSILVRGSWGKAGRISDLRCFNEDAPGGNSDEDPNSSETSDCEDQVDYDMRPDSEMVKDFFPDSRTLDAFVSMMTLYKKDLETFCAEYKQTRVLARADCAHLYSSEVEAAETEARSAGTPLRQERTEGAKSELATYAFGRDKVVTFDGTFFANSSAMRDSQTEASLHSVCEPDPEASRVAGGFTPLSVGGVRPSVVPSEGIDCEWKYRNGLSELRPAVRALAQRWCNFRKAQAQGSNAPLKPEEFVAMREGLPANVRALIDFVTESGVGCADPTACAVCKGIPRRPWMQGHLKDGRVGATGWCPNHWQPYGALLHALLIPRYSWVFGHVVGLKLLRHLLLEGPLDERGMAYLSEDAPMLATILRLHPVAGGLYICPPTLRPLLRDIYATNLLCFEPSANRPTSSPRSPLAALHDATEHLWTIEGEKLRLVGQPEPAAMGYAERHAAALKRVANSLLFELETREPQCYGEGGFLSAPSVAYAERVQAVSSYDFHPLLYGRPQFLDWEDGTGRGKKGSEERLTQHCSAPNPRSSKGRAGVFIACCQDRAPLGYHWLKGGESVSDLGTVLLTRFPFKALRGLTIVEDAACNAQEWFLNRVPQIAKFMLFVVDRFHSGPISCAPSGAKRYATHTCSPTLFIDSFPQHAQTITTASEGINSGLKRCAPSLQQITSIKRLLSRVTTILDTLFERSKYAVYWSKASNPLRDSIKRGRC</sequence>
<dbReference type="Proteomes" id="UP000054558">
    <property type="component" value="Unassembled WGS sequence"/>
</dbReference>
<dbReference type="PANTHER" id="PTHR35135:SF3">
    <property type="entry name" value="OS05G0517800 PROTEIN"/>
    <property type="match status" value="1"/>
</dbReference>
<feature type="compositionally biased region" description="Basic and acidic residues" evidence="1">
    <location>
        <begin position="924"/>
        <end position="937"/>
    </location>
</feature>